<evidence type="ECO:0000256" key="2">
    <source>
        <dbReference type="ARBA" id="ARBA00022840"/>
    </source>
</evidence>
<dbReference type="OrthoDB" id="193931at2759"/>
<evidence type="ECO:0000259" key="5">
    <source>
        <dbReference type="PROSITE" id="PS50011"/>
    </source>
</evidence>
<evidence type="ECO:0000313" key="7">
    <source>
        <dbReference type="Proteomes" id="UP000023152"/>
    </source>
</evidence>
<dbReference type="OMA" id="VENKRIM"/>
<dbReference type="InterPro" id="IPR011009">
    <property type="entry name" value="Kinase-like_dom_sf"/>
</dbReference>
<feature type="transmembrane region" description="Helical" evidence="4">
    <location>
        <begin position="235"/>
        <end position="255"/>
    </location>
</feature>
<evidence type="ECO:0000256" key="4">
    <source>
        <dbReference type="SAM" id="Phobius"/>
    </source>
</evidence>
<proteinExistence type="predicted"/>
<keyword evidence="7" id="KW-1185">Reference proteome</keyword>
<dbReference type="EMBL" id="ASPP01004759">
    <property type="protein sequence ID" value="ETO31703.1"/>
    <property type="molecule type" value="Genomic_DNA"/>
</dbReference>
<keyword evidence="2" id="KW-0067">ATP-binding</keyword>
<dbReference type="SMART" id="SM00220">
    <property type="entry name" value="S_TKc"/>
    <property type="match status" value="1"/>
</dbReference>
<dbReference type="SUPFAM" id="SSF56112">
    <property type="entry name" value="Protein kinase-like (PK-like)"/>
    <property type="match status" value="1"/>
</dbReference>
<dbReference type="Proteomes" id="UP000023152">
    <property type="component" value="Unassembled WGS sequence"/>
</dbReference>
<accession>X6P0P3</accession>
<gene>
    <name evidence="6" type="ORF">RFI_05416</name>
</gene>
<comment type="caution">
    <text evidence="6">The sequence shown here is derived from an EMBL/GenBank/DDBJ whole genome shotgun (WGS) entry which is preliminary data.</text>
</comment>
<dbReference type="PROSITE" id="PS00108">
    <property type="entry name" value="PROTEIN_KINASE_ST"/>
    <property type="match status" value="1"/>
</dbReference>
<dbReference type="GO" id="GO:0004674">
    <property type="term" value="F:protein serine/threonine kinase activity"/>
    <property type="evidence" value="ECO:0007669"/>
    <property type="project" value="TreeGrafter"/>
</dbReference>
<keyword evidence="1" id="KW-0547">Nucleotide-binding</keyword>
<sequence length="638" mass="72427">MSKRRLSLMPHEGEIIGDYRVGGTLGQGAFGKVKLCIKIGDATKTQVENSNFLLSFSLLLMNGLDDVERIYRESAILTSLKHPNIIQLYQVVDSSEWVMIIMEYAKGGELLDYIRKKPNNVLTELEAVIIMHSIVAGLEYCHRRKVIHRDLKVENILLDSKENIKIADFGLSNTVHFGEKISTSCGTPSYIAPEVVRFQTHFYNCFCCLLHFFVLCCFFNFHIKKIRREEEQTPACDIWSLGVILYVMICGFLPFESDNLNHLYKKILEAQYTLPDYISDEAKLLIKRMLTLDPAKRINISEIRTHPWTTMEETGIWKKIGCNRPSEEAISEALKNNIAKTSRNSHNNEVNANNKIKSDCNDSDKQGNVVESPTHANTLGLEQILGGHNETTQQPPPNVTDNSDDNGLAQKGDISFSEADPTLELELNKACCQNKRPSDHTVPVTNGQEALNNNTHQIQGIKTKIETTTKDYTISKASSLSPKKERNREALNKLKNKLNKIKLGRSWTRRKMTPESNKDSGACQMEDSQGNLCEEGNNAKKRDFQSKNTGKKNIYNSKKNCKNKYSKQAQDSVPPKYDSPIVNAILKRNSIDDSFFHSAWKLSLLCHIQKCKKLFKLKSFLSTIDLFLNVERAFCFKN</sequence>
<dbReference type="GO" id="GO:0005737">
    <property type="term" value="C:cytoplasm"/>
    <property type="evidence" value="ECO:0007669"/>
    <property type="project" value="TreeGrafter"/>
</dbReference>
<reference evidence="6 7" key="1">
    <citation type="journal article" date="2013" name="Curr. Biol.">
        <title>The Genome of the Foraminiferan Reticulomyxa filosa.</title>
        <authorList>
            <person name="Glockner G."/>
            <person name="Hulsmann N."/>
            <person name="Schleicher M."/>
            <person name="Noegel A.A."/>
            <person name="Eichinger L."/>
            <person name="Gallinger C."/>
            <person name="Pawlowski J."/>
            <person name="Sierra R."/>
            <person name="Euteneuer U."/>
            <person name="Pillet L."/>
            <person name="Moustafa A."/>
            <person name="Platzer M."/>
            <person name="Groth M."/>
            <person name="Szafranski K."/>
            <person name="Schliwa M."/>
        </authorList>
    </citation>
    <scope>NUCLEOTIDE SEQUENCE [LARGE SCALE GENOMIC DNA]</scope>
</reference>
<organism evidence="6 7">
    <name type="scientific">Reticulomyxa filosa</name>
    <dbReference type="NCBI Taxonomy" id="46433"/>
    <lineage>
        <taxon>Eukaryota</taxon>
        <taxon>Sar</taxon>
        <taxon>Rhizaria</taxon>
        <taxon>Retaria</taxon>
        <taxon>Foraminifera</taxon>
        <taxon>Monothalamids</taxon>
        <taxon>Reticulomyxidae</taxon>
        <taxon>Reticulomyxa</taxon>
    </lineage>
</organism>
<evidence type="ECO:0000313" key="6">
    <source>
        <dbReference type="EMBL" id="ETO31703.1"/>
    </source>
</evidence>
<dbReference type="Pfam" id="PF00069">
    <property type="entry name" value="Pkinase"/>
    <property type="match status" value="2"/>
</dbReference>
<dbReference type="PANTHER" id="PTHR24346">
    <property type="entry name" value="MAP/MICROTUBULE AFFINITY-REGULATING KINASE"/>
    <property type="match status" value="1"/>
</dbReference>
<feature type="region of interest" description="Disordered" evidence="3">
    <location>
        <begin position="511"/>
        <end position="557"/>
    </location>
</feature>
<feature type="compositionally biased region" description="Basic and acidic residues" evidence="3">
    <location>
        <begin position="356"/>
        <end position="365"/>
    </location>
</feature>
<dbReference type="CDD" id="cd14003">
    <property type="entry name" value="STKc_AMPK-like"/>
    <property type="match status" value="1"/>
</dbReference>
<evidence type="ECO:0000256" key="3">
    <source>
        <dbReference type="SAM" id="MobiDB-lite"/>
    </source>
</evidence>
<keyword evidence="4" id="KW-1133">Transmembrane helix</keyword>
<dbReference type="GO" id="GO:0005524">
    <property type="term" value="F:ATP binding"/>
    <property type="evidence" value="ECO:0007669"/>
    <property type="project" value="UniProtKB-KW"/>
</dbReference>
<keyword evidence="4" id="KW-0812">Transmembrane</keyword>
<dbReference type="AlphaFoldDB" id="X6P0P3"/>
<feature type="region of interest" description="Disordered" evidence="3">
    <location>
        <begin position="387"/>
        <end position="413"/>
    </location>
</feature>
<evidence type="ECO:0000256" key="1">
    <source>
        <dbReference type="ARBA" id="ARBA00022741"/>
    </source>
</evidence>
<dbReference type="GO" id="GO:0035556">
    <property type="term" value="P:intracellular signal transduction"/>
    <property type="evidence" value="ECO:0007669"/>
    <property type="project" value="TreeGrafter"/>
</dbReference>
<dbReference type="InterPro" id="IPR000719">
    <property type="entry name" value="Prot_kinase_dom"/>
</dbReference>
<dbReference type="PANTHER" id="PTHR24346:SF30">
    <property type="entry name" value="MATERNAL EMBRYONIC LEUCINE ZIPPER KINASE"/>
    <property type="match status" value="1"/>
</dbReference>
<name>X6P0P3_RETFI</name>
<feature type="compositionally biased region" description="Polar residues" evidence="3">
    <location>
        <begin position="340"/>
        <end position="355"/>
    </location>
</feature>
<dbReference type="InterPro" id="IPR008271">
    <property type="entry name" value="Ser/Thr_kinase_AS"/>
</dbReference>
<dbReference type="PROSITE" id="PS50011">
    <property type="entry name" value="PROTEIN_KINASE_DOM"/>
    <property type="match status" value="1"/>
</dbReference>
<dbReference type="Gene3D" id="1.10.510.10">
    <property type="entry name" value="Transferase(Phosphotransferase) domain 1"/>
    <property type="match status" value="1"/>
</dbReference>
<feature type="transmembrane region" description="Helical" evidence="4">
    <location>
        <begin position="201"/>
        <end position="223"/>
    </location>
</feature>
<feature type="region of interest" description="Disordered" evidence="3">
    <location>
        <begin position="340"/>
        <end position="372"/>
    </location>
</feature>
<protein>
    <recommendedName>
        <fullName evidence="5">Protein kinase domain-containing protein</fullName>
    </recommendedName>
</protein>
<keyword evidence="4" id="KW-0472">Membrane</keyword>
<feature type="domain" description="Protein kinase" evidence="5">
    <location>
        <begin position="19"/>
        <end position="309"/>
    </location>
</feature>